<keyword evidence="4" id="KW-1185">Reference proteome</keyword>
<evidence type="ECO:0000259" key="2">
    <source>
        <dbReference type="SMART" id="SM01052"/>
    </source>
</evidence>
<evidence type="ECO:0000256" key="1">
    <source>
        <dbReference type="SAM" id="MobiDB-lite"/>
    </source>
</evidence>
<gene>
    <name evidence="3" type="ORF">RFI_01180</name>
</gene>
<feature type="domain" description="CAP-Gly" evidence="2">
    <location>
        <begin position="173"/>
        <end position="235"/>
    </location>
</feature>
<dbReference type="SMART" id="SM01052">
    <property type="entry name" value="CAP_GLY"/>
    <property type="match status" value="1"/>
</dbReference>
<dbReference type="EMBL" id="ASPP01001191">
    <property type="protein sequence ID" value="ETO35882.1"/>
    <property type="molecule type" value="Genomic_DNA"/>
</dbReference>
<dbReference type="SUPFAM" id="SSF74924">
    <property type="entry name" value="Cap-Gly domain"/>
    <property type="match status" value="2"/>
</dbReference>
<protein>
    <recommendedName>
        <fullName evidence="2">CAP-Gly domain-containing protein</fullName>
    </recommendedName>
</protein>
<dbReference type="Proteomes" id="UP000023152">
    <property type="component" value="Unassembled WGS sequence"/>
</dbReference>
<organism evidence="3 4">
    <name type="scientific">Reticulomyxa filosa</name>
    <dbReference type="NCBI Taxonomy" id="46433"/>
    <lineage>
        <taxon>Eukaryota</taxon>
        <taxon>Sar</taxon>
        <taxon>Rhizaria</taxon>
        <taxon>Retaria</taxon>
        <taxon>Foraminifera</taxon>
        <taxon>Monothalamids</taxon>
        <taxon>Reticulomyxidae</taxon>
        <taxon>Reticulomyxa</taxon>
    </lineage>
</organism>
<dbReference type="Gene3D" id="2.30.30.190">
    <property type="entry name" value="CAP Gly-rich-like domain"/>
    <property type="match status" value="2"/>
</dbReference>
<dbReference type="AlphaFoldDB" id="X6PE05"/>
<evidence type="ECO:0000313" key="3">
    <source>
        <dbReference type="EMBL" id="ETO35882.1"/>
    </source>
</evidence>
<feature type="region of interest" description="Disordered" evidence="1">
    <location>
        <begin position="393"/>
        <end position="439"/>
    </location>
</feature>
<dbReference type="Pfam" id="PF01302">
    <property type="entry name" value="CAP_GLY"/>
    <property type="match status" value="1"/>
</dbReference>
<accession>X6PE05</accession>
<dbReference type="InterPro" id="IPR036859">
    <property type="entry name" value="CAP-Gly_dom_sf"/>
</dbReference>
<name>X6PE05_RETFI</name>
<feature type="compositionally biased region" description="Basic and acidic residues" evidence="1">
    <location>
        <begin position="395"/>
        <end position="413"/>
    </location>
</feature>
<proteinExistence type="predicted"/>
<dbReference type="OrthoDB" id="2130750at2759"/>
<sequence>MKTIDEDDDIVIHKPRKLSTAEKNELLKRMIARLRINDRVELFGCQIGTARYLGTVETDGNENAIFKVYPYTLISVHVDNPNGSNEELVTVNYLDRVRLQGGRTGVEYIRLELDQFNTLATSGIFKGKEYFAVHPNKGTFIDKSQIVANLGSFIAMSKDLTLPNSYNGELAQGKIVKTKYYGKGRIMFIGLIDFSDGEIIGLELDHWWPNGAVQEKEYFKCKPGHAYFCLRKDIERVLNEISENRGKEEKEEDEFQNYLNLRQMPAMRDRVQVFDGQTGIVEFIGTVEFDELGFIVVFFLLLFIKKKFEIKNYIWVEEIGLKQDLADELLLREKAELIASMTVIPGVFDLYSTRFQFLHHEVHPTEKVIGNESIIVCCELSFSVGPVESASQAHCKRDNAKGDEEQEREREQEPDGDESNLSRNGGDKSKSSGKATKSKRDVCCALELYFKDDTS</sequence>
<reference evidence="3 4" key="1">
    <citation type="journal article" date="2013" name="Curr. Biol.">
        <title>The Genome of the Foraminiferan Reticulomyxa filosa.</title>
        <authorList>
            <person name="Glockner G."/>
            <person name="Hulsmann N."/>
            <person name="Schleicher M."/>
            <person name="Noegel A.A."/>
            <person name="Eichinger L."/>
            <person name="Gallinger C."/>
            <person name="Pawlowski J."/>
            <person name="Sierra R."/>
            <person name="Euteneuer U."/>
            <person name="Pillet L."/>
            <person name="Moustafa A."/>
            <person name="Platzer M."/>
            <person name="Groth M."/>
            <person name="Szafranski K."/>
            <person name="Schliwa M."/>
        </authorList>
    </citation>
    <scope>NUCLEOTIDE SEQUENCE [LARGE SCALE GENOMIC DNA]</scope>
</reference>
<comment type="caution">
    <text evidence="3">The sequence shown here is derived from an EMBL/GenBank/DDBJ whole genome shotgun (WGS) entry which is preliminary data.</text>
</comment>
<evidence type="ECO:0000313" key="4">
    <source>
        <dbReference type="Proteomes" id="UP000023152"/>
    </source>
</evidence>
<dbReference type="InterPro" id="IPR000938">
    <property type="entry name" value="CAP-Gly_domain"/>
</dbReference>